<dbReference type="EMBL" id="LAZR01019115">
    <property type="protein sequence ID" value="KKL93711.1"/>
    <property type="molecule type" value="Genomic_DNA"/>
</dbReference>
<organism evidence="1">
    <name type="scientific">marine sediment metagenome</name>
    <dbReference type="NCBI Taxonomy" id="412755"/>
    <lineage>
        <taxon>unclassified sequences</taxon>
        <taxon>metagenomes</taxon>
        <taxon>ecological metagenomes</taxon>
    </lineage>
</organism>
<proteinExistence type="predicted"/>
<comment type="caution">
    <text evidence="1">The sequence shown here is derived from an EMBL/GenBank/DDBJ whole genome shotgun (WGS) entry which is preliminary data.</text>
</comment>
<protein>
    <submittedName>
        <fullName evidence="1">Uncharacterized protein</fullName>
    </submittedName>
</protein>
<evidence type="ECO:0000313" key="1">
    <source>
        <dbReference type="EMBL" id="KKL93711.1"/>
    </source>
</evidence>
<reference evidence="1" key="1">
    <citation type="journal article" date="2015" name="Nature">
        <title>Complex archaea that bridge the gap between prokaryotes and eukaryotes.</title>
        <authorList>
            <person name="Spang A."/>
            <person name="Saw J.H."/>
            <person name="Jorgensen S.L."/>
            <person name="Zaremba-Niedzwiedzka K."/>
            <person name="Martijn J."/>
            <person name="Lind A.E."/>
            <person name="van Eijk R."/>
            <person name="Schleper C."/>
            <person name="Guy L."/>
            <person name="Ettema T.J."/>
        </authorList>
    </citation>
    <scope>NUCLEOTIDE SEQUENCE</scope>
</reference>
<accession>A0A0F9GSU5</accession>
<sequence>MKHKIINERNVEEYAKVADVEISLTEEDIAQLDKQNMTFSFDINMRIGKVSVKKETK</sequence>
<name>A0A0F9GSU5_9ZZZZ</name>
<dbReference type="AlphaFoldDB" id="A0A0F9GSU5"/>
<gene>
    <name evidence="1" type="ORF">LCGC14_1871980</name>
</gene>